<feature type="domain" description="GmrSD restriction endonucleases N-terminal" evidence="1">
    <location>
        <begin position="11"/>
        <end position="244"/>
    </location>
</feature>
<dbReference type="EMBL" id="UHIO01000001">
    <property type="protein sequence ID" value="SUP44190.1"/>
    <property type="molecule type" value="Genomic_DNA"/>
</dbReference>
<keyword evidence="4" id="KW-1185">Reference proteome</keyword>
<dbReference type="InterPro" id="IPR004919">
    <property type="entry name" value="GmrSD_N"/>
</dbReference>
<dbReference type="PANTHER" id="PTHR35149:SF2">
    <property type="entry name" value="DUF262 DOMAIN-CONTAINING PROTEIN"/>
    <property type="match status" value="1"/>
</dbReference>
<dbReference type="Pfam" id="PF07510">
    <property type="entry name" value="GmrSD_C"/>
    <property type="match status" value="1"/>
</dbReference>
<dbReference type="Proteomes" id="UP000255367">
    <property type="component" value="Unassembled WGS sequence"/>
</dbReference>
<dbReference type="AlphaFoldDB" id="A0A380NLQ5"/>
<dbReference type="Pfam" id="PF03235">
    <property type="entry name" value="GmrSD_N"/>
    <property type="match status" value="1"/>
</dbReference>
<reference evidence="3 4" key="1">
    <citation type="submission" date="2018-06" db="EMBL/GenBank/DDBJ databases">
        <authorList>
            <consortium name="Pathogen Informatics"/>
            <person name="Doyle S."/>
        </authorList>
    </citation>
    <scope>NUCLEOTIDE SEQUENCE [LARGE SCALE GENOMIC DNA]</scope>
    <source>
        <strain evidence="3 4">NCTC12020</strain>
    </source>
</reference>
<feature type="domain" description="GmrSD restriction endonucleases C-terminal" evidence="2">
    <location>
        <begin position="461"/>
        <end position="604"/>
    </location>
</feature>
<evidence type="ECO:0000259" key="2">
    <source>
        <dbReference type="Pfam" id="PF07510"/>
    </source>
</evidence>
<evidence type="ECO:0000313" key="4">
    <source>
        <dbReference type="Proteomes" id="UP000255367"/>
    </source>
</evidence>
<gene>
    <name evidence="3" type="ORF">NCTC12020_01545</name>
</gene>
<organism evidence="3 4">
    <name type="scientific">Veillonella criceti</name>
    <dbReference type="NCBI Taxonomy" id="103891"/>
    <lineage>
        <taxon>Bacteria</taxon>
        <taxon>Bacillati</taxon>
        <taxon>Bacillota</taxon>
        <taxon>Negativicutes</taxon>
        <taxon>Veillonellales</taxon>
        <taxon>Veillonellaceae</taxon>
        <taxon>Veillonella</taxon>
    </lineage>
</organism>
<protein>
    <submittedName>
        <fullName evidence="3">Uncharacterized conserved protein</fullName>
    </submittedName>
</protein>
<dbReference type="InterPro" id="IPR011089">
    <property type="entry name" value="GmrSD_C"/>
</dbReference>
<dbReference type="PANTHER" id="PTHR35149">
    <property type="entry name" value="SLL5132 PROTEIN"/>
    <property type="match status" value="1"/>
</dbReference>
<dbReference type="RefSeq" id="WP_115310663.1">
    <property type="nucleotide sequence ID" value="NZ_UHIO01000001.1"/>
</dbReference>
<sequence>MAEITSTMKTLKEILYNEDIFTIPDFQRSFVWGANEVNVLFNDFDEDTNGFKCNKKDLNNLPGYLLGNIVLVQDEENKKQYEVIDGQQRLTTLTLLFCALYYKFSELRETENDVKWGKHAAQLCDYYSILDGEFQFESVKVLHNDSLEFKNTYQDIIKSGEFNNTDNQSSNNIIEVYEAIEDNLNKIANEDIELLVTFKSYLTEKVKLIVTTAPSIERAFQLFEVLNDRGQTLEPMDLLKNHFLKELSNNLSINQINEFVVNWNTFLKNLKVGKKVITASTFMKHFILSDRGDNIKKNSLLSYFKEIYLDPIKEADRPNYILKLSAKLKEMSRIYSSIEKNSLENDYLKNNKSLFCIFKLLSVTQMHPILMNFYHSDEKIKSEAANICVQYGAAVIFSFTQTNHIEKELPSIIRKLKDSSNDNDKIKILKEEIRKKIKPYIEDLNQLLPTKDLAGANKHQSSKALQLLKFIELYFCENDNIMSVAGSKIQLEHIMPYDSDYKEYNYDTEENRINFLNRIGNLTLLMKNANSSASNKKFEEKSAYYEASEFKITSTLVKEAQTPVAKGQHRTLIDNINNYLFMKDTKQIKLWSAEEINQRGLQITKLMDNLLTGQI</sequence>
<name>A0A380NLQ5_9FIRM</name>
<evidence type="ECO:0000259" key="1">
    <source>
        <dbReference type="Pfam" id="PF03235"/>
    </source>
</evidence>
<evidence type="ECO:0000313" key="3">
    <source>
        <dbReference type="EMBL" id="SUP44190.1"/>
    </source>
</evidence>
<accession>A0A380NLQ5</accession>
<proteinExistence type="predicted"/>
<dbReference type="OrthoDB" id="9798761at2"/>